<dbReference type="GO" id="GO:0006508">
    <property type="term" value="P:proteolysis"/>
    <property type="evidence" value="ECO:0007669"/>
    <property type="project" value="UniProtKB-KW"/>
</dbReference>
<keyword evidence="6" id="KW-0479">Metal-binding</keyword>
<keyword evidence="7" id="KW-0378">Hydrolase</keyword>
<dbReference type="PANTHER" id="PTHR11533:SF253">
    <property type="entry name" value="AMINOPEPTIDASE-RELATED"/>
    <property type="match status" value="1"/>
</dbReference>
<dbReference type="AlphaFoldDB" id="A0A6G0TTT8"/>
<keyword evidence="4" id="KW-1003">Cell membrane</keyword>
<dbReference type="InterPro" id="IPR024571">
    <property type="entry name" value="ERAP1-like_C_dom"/>
</dbReference>
<dbReference type="Pfam" id="PF01433">
    <property type="entry name" value="Peptidase_M1"/>
    <property type="match status" value="1"/>
</dbReference>
<evidence type="ECO:0000259" key="14">
    <source>
        <dbReference type="Pfam" id="PF11838"/>
    </source>
</evidence>
<dbReference type="Gene3D" id="1.25.50.20">
    <property type="match status" value="1"/>
</dbReference>
<gene>
    <name evidence="16" type="ORF">AGLY_005370</name>
</gene>
<feature type="domain" description="Double jelly roll-like" evidence="15">
    <location>
        <begin position="70"/>
        <end position="389"/>
    </location>
</feature>
<name>A0A6G0TTT8_APHGL</name>
<dbReference type="InterPro" id="IPR050344">
    <property type="entry name" value="Peptidase_M1_aminopeptidases"/>
</dbReference>
<keyword evidence="5" id="KW-0645">Protease</keyword>
<dbReference type="GO" id="GO:0005737">
    <property type="term" value="C:cytoplasm"/>
    <property type="evidence" value="ECO:0007669"/>
    <property type="project" value="TreeGrafter"/>
</dbReference>
<dbReference type="GO" id="GO:0005886">
    <property type="term" value="C:plasma membrane"/>
    <property type="evidence" value="ECO:0007669"/>
    <property type="project" value="UniProtKB-SubCell"/>
</dbReference>
<evidence type="ECO:0000259" key="13">
    <source>
        <dbReference type="Pfam" id="PF01433"/>
    </source>
</evidence>
<proteinExistence type="inferred from homology"/>
<dbReference type="SUPFAM" id="SSF55486">
    <property type="entry name" value="Metalloproteases ('zincins'), catalytic domain"/>
    <property type="match status" value="1"/>
</dbReference>
<evidence type="ECO:0000256" key="10">
    <source>
        <dbReference type="ARBA" id="ARBA00023136"/>
    </source>
</evidence>
<evidence type="ECO:0008006" key="18">
    <source>
        <dbReference type="Google" id="ProtNLM"/>
    </source>
</evidence>
<dbReference type="GO" id="GO:0043171">
    <property type="term" value="P:peptide catabolic process"/>
    <property type="evidence" value="ECO:0007669"/>
    <property type="project" value="TreeGrafter"/>
</dbReference>
<dbReference type="InterPro" id="IPR014782">
    <property type="entry name" value="Peptidase_M1_dom"/>
</dbReference>
<reference evidence="16 17" key="1">
    <citation type="submission" date="2019-08" db="EMBL/GenBank/DDBJ databases">
        <title>The genome of the soybean aphid Biotype 1, its phylome, world population structure and adaptation to the North American continent.</title>
        <authorList>
            <person name="Giordano R."/>
            <person name="Donthu R.K."/>
            <person name="Hernandez A.G."/>
            <person name="Wright C.L."/>
            <person name="Zimin A.V."/>
        </authorList>
    </citation>
    <scope>NUCLEOTIDE SEQUENCE [LARGE SCALE GENOMIC DNA]</scope>
    <source>
        <tissue evidence="16">Whole aphids</tissue>
    </source>
</reference>
<dbReference type="GO" id="GO:0042277">
    <property type="term" value="F:peptide binding"/>
    <property type="evidence" value="ECO:0007669"/>
    <property type="project" value="TreeGrafter"/>
</dbReference>
<evidence type="ECO:0000313" key="17">
    <source>
        <dbReference type="Proteomes" id="UP000475862"/>
    </source>
</evidence>
<accession>A0A6G0TTT8</accession>
<evidence type="ECO:0000256" key="2">
    <source>
        <dbReference type="ARBA" id="ARBA00004236"/>
    </source>
</evidence>
<evidence type="ECO:0000256" key="3">
    <source>
        <dbReference type="ARBA" id="ARBA00010136"/>
    </source>
</evidence>
<dbReference type="GO" id="GO:0070006">
    <property type="term" value="F:metalloaminopeptidase activity"/>
    <property type="evidence" value="ECO:0007669"/>
    <property type="project" value="TreeGrafter"/>
</dbReference>
<evidence type="ECO:0000256" key="12">
    <source>
        <dbReference type="ARBA" id="ARBA00023180"/>
    </source>
</evidence>
<dbReference type="PANTHER" id="PTHR11533">
    <property type="entry name" value="PROTEASE M1 ZINC METALLOPROTEASE"/>
    <property type="match status" value="1"/>
</dbReference>
<keyword evidence="8" id="KW-0862">Zinc</keyword>
<evidence type="ECO:0000256" key="4">
    <source>
        <dbReference type="ARBA" id="ARBA00022475"/>
    </source>
</evidence>
<dbReference type="Pfam" id="PF11838">
    <property type="entry name" value="ERAP1_C"/>
    <property type="match status" value="1"/>
</dbReference>
<dbReference type="GO" id="GO:0008270">
    <property type="term" value="F:zinc ion binding"/>
    <property type="evidence" value="ECO:0007669"/>
    <property type="project" value="InterPro"/>
</dbReference>
<keyword evidence="12" id="KW-0325">Glycoprotein</keyword>
<evidence type="ECO:0000256" key="1">
    <source>
        <dbReference type="ARBA" id="ARBA00001947"/>
    </source>
</evidence>
<keyword evidence="9" id="KW-0482">Metalloprotease</keyword>
<comment type="cofactor">
    <cofactor evidence="1">
        <name>Zn(2+)</name>
        <dbReference type="ChEBI" id="CHEBI:29105"/>
    </cofactor>
</comment>
<dbReference type="InterPro" id="IPR027268">
    <property type="entry name" value="Peptidase_M4/M1_CTD_sf"/>
</dbReference>
<comment type="similarity">
    <text evidence="3">Belongs to the peptidase M1 family.</text>
</comment>
<dbReference type="GO" id="GO:0005615">
    <property type="term" value="C:extracellular space"/>
    <property type="evidence" value="ECO:0007669"/>
    <property type="project" value="TreeGrafter"/>
</dbReference>
<dbReference type="EMBL" id="VYZN01000015">
    <property type="protein sequence ID" value="KAE9538788.1"/>
    <property type="molecule type" value="Genomic_DNA"/>
</dbReference>
<dbReference type="Pfam" id="PF21738">
    <property type="entry name" value="DJR-like_dom"/>
    <property type="match status" value="1"/>
</dbReference>
<sequence length="875" mass="101441">MPESDILDISSQYETDSKITKIEFHSYTPYTTSFKNNDEIRISIQQTDVYPYLHESFIYLEGKITEAGKVLLSNNGFSYLFDQIRLEINGIEVDSTRVLDITSSLKGYLSGTPVDYYCYENAGWTFKNNTKSTNNAGEFSACIPLKYWLGLFEDFKKILVNSRLELILTRSHSDLNAINVKSEGSATTGAVTLNKTVWKVPHITVDDEERLKLLKLVEKEKSLFIPFRSFETFEYPELGTTSKAVWNLKTASKLEKPRFIIVGLQKDRKNQISKDCRVFDKCDLTNVKVFLNSIAYPYDNLNLDFNKNNFSILYDMYTSFQESYYEKKIRNPLLSPSTFLENAPIVVIDTSKQNDSGTASSVDVQLEIEASKPLTGVSAYCLLIHDRIVEYVPFTREVRKLLEKLLLNNLDEDSVEEIENLAEIIAHELAHQWFGERGVDFLYPEWNFFQIKTLINFLIILKEDSLQSSHPLSVADRNSNEIQEMFDSILYKKGASLLHMMNMLLGGNTFKQSIRNYIKKYKFSNAGQNDLWSSFTEEAHRQGTLDKNLTVKLIMDTWTLKTGYPVLKVVRNYSAETVTLSQKSWLNCENNNLTIPLAKDNEWVIYNMQMAGLFRVLYDTRNWMGIVSMLNDPNEYDTIHTLNRVQLIEDSFTFSQAGDLDYGITFQLLNYLKHEKEYAPWMTALDGLHFLTEIMKRTPNHGVFQNYMQRMLSPVYSRFRNMTVELNNFEEIRFKNLVIAEACRRRIKDCTEQALDLFSRWMKTTDPDKNNILPRELKPVIYCQAIKYGGVDEWDFLWERYQRSNVGSEKAKLLSALGCSSETWLLNKYLNWSLDDSIIRTQDAISVFFSVARRDIGFNVAKDFLLRRLVKEVIG</sequence>
<evidence type="ECO:0000256" key="8">
    <source>
        <dbReference type="ARBA" id="ARBA00022833"/>
    </source>
</evidence>
<feature type="domain" description="Peptidase M1 membrane alanine aminopeptidase" evidence="13">
    <location>
        <begin position="438"/>
        <end position="558"/>
    </location>
</feature>
<evidence type="ECO:0000256" key="6">
    <source>
        <dbReference type="ARBA" id="ARBA00022723"/>
    </source>
</evidence>
<evidence type="ECO:0000256" key="7">
    <source>
        <dbReference type="ARBA" id="ARBA00022801"/>
    </source>
</evidence>
<dbReference type="FunFam" id="1.25.50.20:FF:000001">
    <property type="entry name" value="Aminopeptidase"/>
    <property type="match status" value="1"/>
</dbReference>
<organism evidence="16 17">
    <name type="scientific">Aphis glycines</name>
    <name type="common">Soybean aphid</name>
    <dbReference type="NCBI Taxonomy" id="307491"/>
    <lineage>
        <taxon>Eukaryota</taxon>
        <taxon>Metazoa</taxon>
        <taxon>Ecdysozoa</taxon>
        <taxon>Arthropoda</taxon>
        <taxon>Hexapoda</taxon>
        <taxon>Insecta</taxon>
        <taxon>Pterygota</taxon>
        <taxon>Neoptera</taxon>
        <taxon>Paraneoptera</taxon>
        <taxon>Hemiptera</taxon>
        <taxon>Sternorrhyncha</taxon>
        <taxon>Aphidomorpha</taxon>
        <taxon>Aphidoidea</taxon>
        <taxon>Aphididae</taxon>
        <taxon>Aphidini</taxon>
        <taxon>Aphis</taxon>
        <taxon>Aphis</taxon>
    </lineage>
</organism>
<evidence type="ECO:0000313" key="16">
    <source>
        <dbReference type="EMBL" id="KAE9538788.1"/>
    </source>
</evidence>
<evidence type="ECO:0000256" key="11">
    <source>
        <dbReference type="ARBA" id="ARBA00023157"/>
    </source>
</evidence>
<dbReference type="InterPro" id="IPR049512">
    <property type="entry name" value="DJR-like_dom"/>
</dbReference>
<feature type="domain" description="ERAP1-like C-terminal" evidence="14">
    <location>
        <begin position="603"/>
        <end position="867"/>
    </location>
</feature>
<dbReference type="Proteomes" id="UP000475862">
    <property type="component" value="Unassembled WGS sequence"/>
</dbReference>
<evidence type="ECO:0000256" key="5">
    <source>
        <dbReference type="ARBA" id="ARBA00022670"/>
    </source>
</evidence>
<protein>
    <recommendedName>
        <fullName evidence="18">Aminopeptidase</fullName>
    </recommendedName>
</protein>
<dbReference type="OrthoDB" id="510539at2759"/>
<keyword evidence="10" id="KW-0472">Membrane</keyword>
<keyword evidence="11" id="KW-1015">Disulfide bond</keyword>
<evidence type="ECO:0000256" key="9">
    <source>
        <dbReference type="ARBA" id="ARBA00023049"/>
    </source>
</evidence>
<evidence type="ECO:0000259" key="15">
    <source>
        <dbReference type="Pfam" id="PF21738"/>
    </source>
</evidence>
<keyword evidence="17" id="KW-1185">Reference proteome</keyword>
<comment type="caution">
    <text evidence="16">The sequence shown here is derived from an EMBL/GenBank/DDBJ whole genome shotgun (WGS) entry which is preliminary data.</text>
</comment>
<dbReference type="Gene3D" id="1.10.390.10">
    <property type="entry name" value="Neutral Protease Domain 2"/>
    <property type="match status" value="1"/>
</dbReference>
<comment type="subcellular location">
    <subcellularLocation>
        <location evidence="2">Cell membrane</location>
    </subcellularLocation>
</comment>